<keyword evidence="1" id="KW-1185">Reference proteome</keyword>
<sequence>MTAHEKIDCYLVTTLSAACRAQYTKMRTAACYCSEASHFPQTYAATTQCPKGANLVTIRRAISNYYCDFFQAGS</sequence>
<proteinExistence type="predicted"/>
<accession>A0A915LB86</accession>
<evidence type="ECO:0000313" key="2">
    <source>
        <dbReference type="WBParaSite" id="nRc.2.0.1.t48107-RA"/>
    </source>
</evidence>
<name>A0A915LB86_ROMCU</name>
<organism evidence="1 2">
    <name type="scientific">Romanomermis culicivorax</name>
    <name type="common">Nematode worm</name>
    <dbReference type="NCBI Taxonomy" id="13658"/>
    <lineage>
        <taxon>Eukaryota</taxon>
        <taxon>Metazoa</taxon>
        <taxon>Ecdysozoa</taxon>
        <taxon>Nematoda</taxon>
        <taxon>Enoplea</taxon>
        <taxon>Dorylaimia</taxon>
        <taxon>Mermithida</taxon>
        <taxon>Mermithoidea</taxon>
        <taxon>Mermithidae</taxon>
        <taxon>Romanomermis</taxon>
    </lineage>
</organism>
<evidence type="ECO:0000313" key="1">
    <source>
        <dbReference type="Proteomes" id="UP000887565"/>
    </source>
</evidence>
<dbReference type="PROSITE" id="PS51257">
    <property type="entry name" value="PROKAR_LIPOPROTEIN"/>
    <property type="match status" value="1"/>
</dbReference>
<dbReference type="WBParaSite" id="nRc.2.0.1.t48107-RA">
    <property type="protein sequence ID" value="nRc.2.0.1.t48107-RA"/>
    <property type="gene ID" value="nRc.2.0.1.g48107"/>
</dbReference>
<reference evidence="2" key="1">
    <citation type="submission" date="2022-11" db="UniProtKB">
        <authorList>
            <consortium name="WormBaseParasite"/>
        </authorList>
    </citation>
    <scope>IDENTIFICATION</scope>
</reference>
<dbReference type="Proteomes" id="UP000887565">
    <property type="component" value="Unplaced"/>
</dbReference>
<protein>
    <submittedName>
        <fullName evidence="2">Uncharacterized protein</fullName>
    </submittedName>
</protein>
<dbReference type="AlphaFoldDB" id="A0A915LB86"/>